<name>A0A5Q4Z513_9GAMM</name>
<keyword evidence="1" id="KW-0547">Nucleotide-binding</keyword>
<dbReference type="GO" id="GO:0006576">
    <property type="term" value="P:biogenic amine metabolic process"/>
    <property type="evidence" value="ECO:0007669"/>
    <property type="project" value="InterPro"/>
</dbReference>
<dbReference type="CDD" id="cd00882">
    <property type="entry name" value="Ras_like_GTPase"/>
    <property type="match status" value="1"/>
</dbReference>
<dbReference type="PANTHER" id="PTHR40453:SF2">
    <property type="entry name" value="ACETATE KINASE EUTP-RELATED"/>
    <property type="match status" value="1"/>
</dbReference>
<reference evidence="2" key="1">
    <citation type="submission" date="2019-09" db="EMBL/GenBank/DDBJ databases">
        <authorList>
            <person name="Hjerde E."/>
        </authorList>
    </citation>
    <scope>NUCLEOTIDE SEQUENCE</scope>
    <source>
        <strain evidence="2">06/09/160</strain>
    </source>
</reference>
<dbReference type="AlphaFoldDB" id="A0A5Q4Z513"/>
<organism evidence="2">
    <name type="scientific">Aliivibrio wodanis</name>
    <dbReference type="NCBI Taxonomy" id="80852"/>
    <lineage>
        <taxon>Bacteria</taxon>
        <taxon>Pseudomonadati</taxon>
        <taxon>Pseudomonadota</taxon>
        <taxon>Gammaproteobacteria</taxon>
        <taxon>Vibrionales</taxon>
        <taxon>Vibrionaceae</taxon>
        <taxon>Aliivibrio</taxon>
    </lineage>
</organism>
<proteinExistence type="inferred from homology"/>
<dbReference type="Gene3D" id="3.40.50.300">
    <property type="entry name" value="P-loop containing nucleotide triphosphate hydrolases"/>
    <property type="match status" value="1"/>
</dbReference>
<dbReference type="PIRSF" id="PIRSF036409">
    <property type="entry name" value="EutP_PduV"/>
    <property type="match status" value="1"/>
</dbReference>
<dbReference type="PANTHER" id="PTHR40453">
    <property type="entry name" value="PROTEIN YOEF"/>
    <property type="match status" value="1"/>
</dbReference>
<sequence length="151" mass="16794">MKKKNLDNVVFVGEVDAGKSALVDKLVNIDINTGKTQAPIFYPGKVIDTPGEFIDKRSLNGALLTTVCNIKTIVLLQPANGKRFAPPSGLLNVYPNKNIIGVISKIDENDVDIEHARKLFKQNRIPEPYFEVSIFDQDSIDKLSHYLLSLQ</sequence>
<dbReference type="GO" id="GO:0005524">
    <property type="term" value="F:ATP binding"/>
    <property type="evidence" value="ECO:0007669"/>
    <property type="project" value="UniProtKB-UniRule"/>
</dbReference>
<gene>
    <name evidence="2" type="primary">pduV</name>
    <name evidence="2" type="ORF">AW0309160_04159</name>
</gene>
<dbReference type="EMBL" id="LR721751">
    <property type="protein sequence ID" value="VVV06665.1"/>
    <property type="molecule type" value="Genomic_DNA"/>
</dbReference>
<dbReference type="Pfam" id="PF10662">
    <property type="entry name" value="PduV-EutP"/>
    <property type="match status" value="1"/>
</dbReference>
<evidence type="ECO:0000313" key="2">
    <source>
        <dbReference type="EMBL" id="VVV06665.1"/>
    </source>
</evidence>
<dbReference type="InterPro" id="IPR012381">
    <property type="entry name" value="EutP_PduV"/>
</dbReference>
<dbReference type="InterPro" id="IPR027417">
    <property type="entry name" value="P-loop_NTPase"/>
</dbReference>
<dbReference type="SUPFAM" id="SSF52540">
    <property type="entry name" value="P-loop containing nucleoside triphosphate hydrolases"/>
    <property type="match status" value="1"/>
</dbReference>
<comment type="similarity">
    <text evidence="1">Belongs to the EutP/PduV family.</text>
</comment>
<protein>
    <submittedName>
        <fullName evidence="2">Propanediol utilization protein PduV</fullName>
    </submittedName>
</protein>
<evidence type="ECO:0000256" key="1">
    <source>
        <dbReference type="PIRNR" id="PIRNR036409"/>
    </source>
</evidence>
<accession>A0A5Q4Z513</accession>